<accession>A0A917BDT7</accession>
<gene>
    <name evidence="2" type="ORF">GCM10011519_10320</name>
</gene>
<reference evidence="2" key="1">
    <citation type="journal article" date="2014" name="Int. J. Syst. Evol. Microbiol.">
        <title>Complete genome sequence of Corynebacterium casei LMG S-19264T (=DSM 44701T), isolated from a smear-ripened cheese.</title>
        <authorList>
            <consortium name="US DOE Joint Genome Institute (JGI-PGF)"/>
            <person name="Walter F."/>
            <person name="Albersmeier A."/>
            <person name="Kalinowski J."/>
            <person name="Ruckert C."/>
        </authorList>
    </citation>
    <scope>NUCLEOTIDE SEQUENCE</scope>
    <source>
        <strain evidence="2">CGMCC 1.16067</strain>
    </source>
</reference>
<dbReference type="InterPro" id="IPR007037">
    <property type="entry name" value="SIP_rossman_dom"/>
</dbReference>
<dbReference type="InterPro" id="IPR017927">
    <property type="entry name" value="FAD-bd_FR_type"/>
</dbReference>
<dbReference type="InterPro" id="IPR039374">
    <property type="entry name" value="SIP_fam"/>
</dbReference>
<dbReference type="Pfam" id="PF08021">
    <property type="entry name" value="FAD_binding_9"/>
    <property type="match status" value="1"/>
</dbReference>
<dbReference type="Gene3D" id="3.40.50.80">
    <property type="entry name" value="Nucleotide-binding domain of ferredoxin-NADP reductase (FNR) module"/>
    <property type="match status" value="1"/>
</dbReference>
<feature type="domain" description="FAD-binding FR-type" evidence="1">
    <location>
        <begin position="13"/>
        <end position="123"/>
    </location>
</feature>
<dbReference type="PANTHER" id="PTHR30157">
    <property type="entry name" value="FERRIC REDUCTASE, NADPH-DEPENDENT"/>
    <property type="match status" value="1"/>
</dbReference>
<dbReference type="AlphaFoldDB" id="A0A917BDT7"/>
<dbReference type="SUPFAM" id="SSF63380">
    <property type="entry name" value="Riboflavin synthase domain-like"/>
    <property type="match status" value="1"/>
</dbReference>
<organism evidence="2 3">
    <name type="scientific">Marmoricola endophyticus</name>
    <dbReference type="NCBI Taxonomy" id="2040280"/>
    <lineage>
        <taxon>Bacteria</taxon>
        <taxon>Bacillati</taxon>
        <taxon>Actinomycetota</taxon>
        <taxon>Actinomycetes</taxon>
        <taxon>Propionibacteriales</taxon>
        <taxon>Nocardioidaceae</taxon>
        <taxon>Marmoricola</taxon>
    </lineage>
</organism>
<dbReference type="InterPro" id="IPR039261">
    <property type="entry name" value="FNR_nucleotide-bd"/>
</dbReference>
<protein>
    <recommendedName>
        <fullName evidence="1">FAD-binding FR-type domain-containing protein</fullName>
    </recommendedName>
</protein>
<comment type="caution">
    <text evidence="2">The sequence shown here is derived from an EMBL/GenBank/DDBJ whole genome shotgun (WGS) entry which is preliminary data.</text>
</comment>
<dbReference type="GO" id="GO:0016491">
    <property type="term" value="F:oxidoreductase activity"/>
    <property type="evidence" value="ECO:0007669"/>
    <property type="project" value="InterPro"/>
</dbReference>
<dbReference type="EMBL" id="BMKQ01000001">
    <property type="protein sequence ID" value="GGF38664.1"/>
    <property type="molecule type" value="Genomic_DNA"/>
</dbReference>
<dbReference type="PROSITE" id="PS51384">
    <property type="entry name" value="FAD_FR"/>
    <property type="match status" value="1"/>
</dbReference>
<dbReference type="InterPro" id="IPR017938">
    <property type="entry name" value="Riboflavin_synthase-like_b-brl"/>
</dbReference>
<sequence length="257" mass="27736">MTQAPVQRGRRERPVTTFTVTGTSRTSPGLVRVELRADDAEAFAERFGASAYTDRYVKLALPQPDGTEVVRTYTVLEPDPATATMAIEFVVHGDEGYAGPWAARAEVGDSLGMRGPGGAYAPDVDADWHLLAGDEAGLPAIRAALAALPASATARVVLLAPEDHHVDLPTTDDTEVTWVTDDLPGAVRAVEWLPGRAYAFVHGEADAVMHGVRPYLLKERGLPRADVSVSGYWRRGRTEEGFRDWKAELRASEGDDG</sequence>
<dbReference type="CDD" id="cd06193">
    <property type="entry name" value="siderophore_interacting"/>
    <property type="match status" value="1"/>
</dbReference>
<evidence type="ECO:0000313" key="3">
    <source>
        <dbReference type="Proteomes" id="UP000649179"/>
    </source>
</evidence>
<dbReference type="PANTHER" id="PTHR30157:SF0">
    <property type="entry name" value="NADPH-DEPENDENT FERRIC-CHELATE REDUCTASE"/>
    <property type="match status" value="1"/>
</dbReference>
<dbReference type="Pfam" id="PF04954">
    <property type="entry name" value="SIP"/>
    <property type="match status" value="1"/>
</dbReference>
<evidence type="ECO:0000313" key="2">
    <source>
        <dbReference type="EMBL" id="GGF38664.1"/>
    </source>
</evidence>
<dbReference type="InterPro" id="IPR013113">
    <property type="entry name" value="SIP_FAD-bd"/>
</dbReference>
<dbReference type="Proteomes" id="UP000649179">
    <property type="component" value="Unassembled WGS sequence"/>
</dbReference>
<evidence type="ECO:0000259" key="1">
    <source>
        <dbReference type="PROSITE" id="PS51384"/>
    </source>
</evidence>
<dbReference type="Gene3D" id="2.40.30.10">
    <property type="entry name" value="Translation factors"/>
    <property type="match status" value="1"/>
</dbReference>
<keyword evidence="3" id="KW-1185">Reference proteome</keyword>
<name>A0A917BDT7_9ACTN</name>
<dbReference type="RefSeq" id="WP_188778835.1">
    <property type="nucleotide sequence ID" value="NZ_BMKQ01000001.1"/>
</dbReference>
<reference evidence="2" key="2">
    <citation type="submission" date="2020-09" db="EMBL/GenBank/DDBJ databases">
        <authorList>
            <person name="Sun Q."/>
            <person name="Zhou Y."/>
        </authorList>
    </citation>
    <scope>NUCLEOTIDE SEQUENCE</scope>
    <source>
        <strain evidence="2">CGMCC 1.16067</strain>
    </source>
</reference>
<proteinExistence type="predicted"/>